<dbReference type="OrthoDB" id="1491115at2"/>
<dbReference type="STRING" id="1793.AWC04_18460"/>
<comment type="caution">
    <text evidence="1">The sequence shown here is derived from an EMBL/GenBank/DDBJ whole genome shotgun (WGS) entry which is preliminary data.</text>
</comment>
<dbReference type="PANTHER" id="PTHR39441:SF1">
    <property type="entry name" value="DUF2252 DOMAIN-CONTAINING PROTEIN"/>
    <property type="match status" value="1"/>
</dbReference>
<protein>
    <recommendedName>
        <fullName evidence="3">DUF2252 domain-containing protein</fullName>
    </recommendedName>
</protein>
<reference evidence="1 2" key="1">
    <citation type="submission" date="2016-01" db="EMBL/GenBank/DDBJ databases">
        <title>The new phylogeny of the genus Mycobacterium.</title>
        <authorList>
            <person name="Tarcisio F."/>
            <person name="Conor M."/>
            <person name="Antonella G."/>
            <person name="Elisabetta G."/>
            <person name="Giulia F.S."/>
            <person name="Sara T."/>
            <person name="Anna F."/>
            <person name="Clotilde B."/>
            <person name="Roberto B."/>
            <person name="Veronica D.S."/>
            <person name="Fabio R."/>
            <person name="Monica P."/>
            <person name="Olivier J."/>
            <person name="Enrico T."/>
            <person name="Nicola S."/>
        </authorList>
    </citation>
    <scope>NUCLEOTIDE SEQUENCE [LARGE SCALE GENOMIC DNA]</scope>
    <source>
        <strain evidence="1 2">DSM 44179</strain>
    </source>
</reference>
<dbReference type="PANTHER" id="PTHR39441">
    <property type="entry name" value="DUF2252 DOMAIN-CONTAINING PROTEIN"/>
    <property type="match status" value="1"/>
</dbReference>
<keyword evidence="2" id="KW-1185">Reference proteome</keyword>
<gene>
    <name evidence="1" type="ORF">AWC04_18460</name>
</gene>
<dbReference type="RefSeq" id="WP_085100237.1">
    <property type="nucleotide sequence ID" value="NZ_AP022603.1"/>
</dbReference>
<evidence type="ECO:0000313" key="2">
    <source>
        <dbReference type="Proteomes" id="UP000193484"/>
    </source>
</evidence>
<organism evidence="1 2">
    <name type="scientific">Mycolicibacterium fallax</name>
    <name type="common">Mycobacterium fallax</name>
    <dbReference type="NCBI Taxonomy" id="1793"/>
    <lineage>
        <taxon>Bacteria</taxon>
        <taxon>Bacillati</taxon>
        <taxon>Actinomycetota</taxon>
        <taxon>Actinomycetes</taxon>
        <taxon>Mycobacteriales</taxon>
        <taxon>Mycobacteriaceae</taxon>
        <taxon>Mycolicibacterium</taxon>
    </lineage>
</organism>
<sequence length="466" mass="50085">MTGLNLRDRDAEVEDPAADLARGRALRAQTPRRALAELGSCGRSATEILLEQNLGRVPDLVGLRMARMLVSPLHFFRGAAAVMAADLAAGPSSNIDVVSCGDAHLSNFGVFASPDRALVFDLNDFDEAAQAPAEWDLKRLVTSVILAARQRQLPEPTARDIAESTAAAYRRALAAVLQMSVLDRFYLRAALTDRPELGADGLAEVTRRTIERARRRTSERAFAKLTEPDAAGTPRFRESPPLTRHVPLADEAALLAAVAEYTASVPVDVRVLLSHFRVTDIAMRVVGVGSVGTRCYLAVLVDARGTPLILQIKQANRSVLQDYGGRVQPQSLQSAIAAHGQGRRVVDGQRILQAVSDLLLGTVRIDGDDFYLRQFHDMKGSVNIDELDATGLGAYGRDCAAVLARAHAQSANASVFHGYFGGGGKAIDAVVSWCFRYADKTVADFDQLTEAARAGAVEVADHPLLG</sequence>
<dbReference type="InterPro" id="IPR018721">
    <property type="entry name" value="DUF2252"/>
</dbReference>
<proteinExistence type="predicted"/>
<evidence type="ECO:0008006" key="3">
    <source>
        <dbReference type="Google" id="ProtNLM"/>
    </source>
</evidence>
<dbReference type="AlphaFoldDB" id="A0A1X1R059"/>
<dbReference type="Pfam" id="PF10009">
    <property type="entry name" value="DUF2252"/>
    <property type="match status" value="1"/>
</dbReference>
<name>A0A1X1R059_MYCFA</name>
<accession>A0A1X1R059</accession>
<dbReference type="EMBL" id="LQOJ01000069">
    <property type="protein sequence ID" value="ORU97279.1"/>
    <property type="molecule type" value="Genomic_DNA"/>
</dbReference>
<dbReference type="Proteomes" id="UP000193484">
    <property type="component" value="Unassembled WGS sequence"/>
</dbReference>
<evidence type="ECO:0000313" key="1">
    <source>
        <dbReference type="EMBL" id="ORU97279.1"/>
    </source>
</evidence>